<dbReference type="AlphaFoldDB" id="A0A399QZQ8"/>
<accession>A0A399QZQ8</accession>
<dbReference type="Proteomes" id="UP000265431">
    <property type="component" value="Unassembled WGS sequence"/>
</dbReference>
<protein>
    <submittedName>
        <fullName evidence="2">Uncharacterized protein</fullName>
    </submittedName>
</protein>
<evidence type="ECO:0000313" key="3">
    <source>
        <dbReference type="Proteomes" id="UP000265431"/>
    </source>
</evidence>
<dbReference type="Pfam" id="PF20108">
    <property type="entry name" value="DUF6498"/>
    <property type="match status" value="1"/>
</dbReference>
<feature type="transmembrane region" description="Helical" evidence="1">
    <location>
        <begin position="167"/>
        <end position="186"/>
    </location>
</feature>
<keyword evidence="1" id="KW-0472">Membrane</keyword>
<name>A0A399QZQ8_9PROT</name>
<comment type="caution">
    <text evidence="2">The sequence shown here is derived from an EMBL/GenBank/DDBJ whole genome shotgun (WGS) entry which is preliminary data.</text>
</comment>
<keyword evidence="1" id="KW-1133">Transmembrane helix</keyword>
<feature type="transmembrane region" description="Helical" evidence="1">
    <location>
        <begin position="20"/>
        <end position="47"/>
    </location>
</feature>
<feature type="transmembrane region" description="Helical" evidence="1">
    <location>
        <begin position="53"/>
        <end position="77"/>
    </location>
</feature>
<feature type="transmembrane region" description="Helical" evidence="1">
    <location>
        <begin position="122"/>
        <end position="146"/>
    </location>
</feature>
<dbReference type="RefSeq" id="WP_119379567.1">
    <property type="nucleotide sequence ID" value="NZ_QWGB01000005.1"/>
</dbReference>
<keyword evidence="1" id="KW-0812">Transmembrane</keyword>
<dbReference type="OrthoDB" id="278054at2"/>
<dbReference type="InterPro" id="IPR045466">
    <property type="entry name" value="DUF6498"/>
</dbReference>
<evidence type="ECO:0000256" key="1">
    <source>
        <dbReference type="SAM" id="Phobius"/>
    </source>
</evidence>
<gene>
    <name evidence="2" type="ORF">D1224_09115</name>
</gene>
<keyword evidence="3" id="KW-1185">Reference proteome</keyword>
<reference evidence="2 3" key="1">
    <citation type="submission" date="2018-08" db="EMBL/GenBank/DDBJ databases">
        <title>Henriciella mobilis sp. nov., isolated from seawater.</title>
        <authorList>
            <person name="Cheng H."/>
            <person name="Wu Y.-H."/>
            <person name="Xu X.-W."/>
            <person name="Guo L.-L."/>
        </authorList>
    </citation>
    <scope>NUCLEOTIDE SEQUENCE [LARGE SCALE GENOMIC DNA]</scope>
    <source>
        <strain evidence="2 3">CCUG66934</strain>
    </source>
</reference>
<proteinExistence type="predicted"/>
<sequence>MKRLTPAALVQAYRDPVSWLILAVDLFPVIAIFQLGWGAAALVFLYWLENLVIGFITLLRMFAAAAATGASAIVGAFAFGAFFLFHYGMFCFVHGVFLMVFAEISAGTGENISISPLGLVRYALSTGGGMFWFLGTILALQLFLFLRDFIFRGAYRETNPMLEMAKPYGRIVVLHIALFAGFGLLICLGEPFVGVLALILLRAVWGAVQSVRRQQEIAAPASPKVDEASPI</sequence>
<evidence type="ECO:0000313" key="2">
    <source>
        <dbReference type="EMBL" id="RIJ24378.1"/>
    </source>
</evidence>
<dbReference type="EMBL" id="QWGB01000005">
    <property type="protein sequence ID" value="RIJ24378.1"/>
    <property type="molecule type" value="Genomic_DNA"/>
</dbReference>
<organism evidence="2 3">
    <name type="scientific">Henriciella barbarensis</name>
    <dbReference type="NCBI Taxonomy" id="86342"/>
    <lineage>
        <taxon>Bacteria</taxon>
        <taxon>Pseudomonadati</taxon>
        <taxon>Pseudomonadota</taxon>
        <taxon>Alphaproteobacteria</taxon>
        <taxon>Hyphomonadales</taxon>
        <taxon>Hyphomonadaceae</taxon>
        <taxon>Henriciella</taxon>
    </lineage>
</organism>